<evidence type="ECO:0000313" key="2">
    <source>
        <dbReference type="EMBL" id="CAK9326839.1"/>
    </source>
</evidence>
<dbReference type="Proteomes" id="UP001642487">
    <property type="component" value="Chromosome 7"/>
</dbReference>
<protein>
    <recommendedName>
        <fullName evidence="4">NADPH-dependent pterin aldehyde reductase-like</fullName>
    </recommendedName>
</protein>
<dbReference type="InterPro" id="IPR036291">
    <property type="entry name" value="NAD(P)-bd_dom_sf"/>
</dbReference>
<evidence type="ECO:0000313" key="3">
    <source>
        <dbReference type="Proteomes" id="UP001642487"/>
    </source>
</evidence>
<dbReference type="InterPro" id="IPR053241">
    <property type="entry name" value="NADPH_pterin_aldehyde_rdct"/>
</dbReference>
<gene>
    <name evidence="2" type="ORF">CITCOLO1_LOCUS19201</name>
</gene>
<evidence type="ECO:0008006" key="4">
    <source>
        <dbReference type="Google" id="ProtNLM"/>
    </source>
</evidence>
<evidence type="ECO:0000256" key="1">
    <source>
        <dbReference type="RuleBase" id="RU000363"/>
    </source>
</evidence>
<dbReference type="PANTHER" id="PTHR45267:SF2">
    <property type="entry name" value="NADPH-DEPENDENT PTERIN ALDEHYDE REDUCTASE"/>
    <property type="match status" value="1"/>
</dbReference>
<proteinExistence type="inferred from homology"/>
<organism evidence="2 3">
    <name type="scientific">Citrullus colocynthis</name>
    <name type="common">colocynth</name>
    <dbReference type="NCBI Taxonomy" id="252529"/>
    <lineage>
        <taxon>Eukaryota</taxon>
        <taxon>Viridiplantae</taxon>
        <taxon>Streptophyta</taxon>
        <taxon>Embryophyta</taxon>
        <taxon>Tracheophyta</taxon>
        <taxon>Spermatophyta</taxon>
        <taxon>Magnoliopsida</taxon>
        <taxon>eudicotyledons</taxon>
        <taxon>Gunneridae</taxon>
        <taxon>Pentapetalae</taxon>
        <taxon>rosids</taxon>
        <taxon>fabids</taxon>
        <taxon>Cucurbitales</taxon>
        <taxon>Cucurbitaceae</taxon>
        <taxon>Benincaseae</taxon>
        <taxon>Citrullus</taxon>
    </lineage>
</organism>
<dbReference type="PROSITE" id="PS00061">
    <property type="entry name" value="ADH_SHORT"/>
    <property type="match status" value="1"/>
</dbReference>
<dbReference type="PANTHER" id="PTHR45267">
    <property type="match status" value="1"/>
</dbReference>
<dbReference type="PRINTS" id="PR00080">
    <property type="entry name" value="SDRFAMILY"/>
</dbReference>
<keyword evidence="3" id="KW-1185">Reference proteome</keyword>
<comment type="similarity">
    <text evidence="1">Belongs to the short-chain dehydrogenases/reductases (SDR) family.</text>
</comment>
<sequence>MASTKNSSKDEELQETNGGVEVIEAETTKTIVISGVSKGLGRALALELAKRGHTIIGCGRDKINLDSLQLQLSNSSPRNHLLFNLDVKSNESVREMAHTVRKKFGSIDIIVNNAALVNASLKLWEIPSEMFDNVIDINIKGTANMLRHFIPLMLPKNEGIIVNMSSLFGRIGAPHASPYCSSKWAIEGLSKSVAKEVPNGITIVTLDPGVINTDMCVSFLGHHLASQYQSPQEWVVKAAPMILNLTTADNGATLIVPDPGVLPDL</sequence>
<reference evidence="2 3" key="1">
    <citation type="submission" date="2024-03" db="EMBL/GenBank/DDBJ databases">
        <authorList>
            <person name="Gkanogiannis A."/>
            <person name="Becerra Lopez-Lavalle L."/>
        </authorList>
    </citation>
    <scope>NUCLEOTIDE SEQUENCE [LARGE SCALE GENOMIC DNA]</scope>
</reference>
<dbReference type="Pfam" id="PF00106">
    <property type="entry name" value="adh_short"/>
    <property type="match status" value="1"/>
</dbReference>
<dbReference type="Gene3D" id="3.40.50.720">
    <property type="entry name" value="NAD(P)-binding Rossmann-like Domain"/>
    <property type="match status" value="1"/>
</dbReference>
<dbReference type="InterPro" id="IPR002347">
    <property type="entry name" value="SDR_fam"/>
</dbReference>
<name>A0ABP0Z247_9ROSI</name>
<dbReference type="EMBL" id="OZ021741">
    <property type="protein sequence ID" value="CAK9326839.1"/>
    <property type="molecule type" value="Genomic_DNA"/>
</dbReference>
<dbReference type="SUPFAM" id="SSF51735">
    <property type="entry name" value="NAD(P)-binding Rossmann-fold domains"/>
    <property type="match status" value="1"/>
</dbReference>
<dbReference type="InterPro" id="IPR020904">
    <property type="entry name" value="Sc_DH/Rdtase_CS"/>
</dbReference>
<dbReference type="PRINTS" id="PR00081">
    <property type="entry name" value="GDHRDH"/>
</dbReference>
<dbReference type="CDD" id="cd05233">
    <property type="entry name" value="SDR_c"/>
    <property type="match status" value="1"/>
</dbReference>
<accession>A0ABP0Z247</accession>